<dbReference type="PANTHER" id="PTHR44591:SF3">
    <property type="entry name" value="RESPONSE REGULATORY DOMAIN-CONTAINING PROTEIN"/>
    <property type="match status" value="1"/>
</dbReference>
<dbReference type="EMBL" id="CP001472">
    <property type="protein sequence ID" value="ACO31608.1"/>
    <property type="molecule type" value="Genomic_DNA"/>
</dbReference>
<feature type="modified residue" description="4-aspartylphosphate" evidence="2">
    <location>
        <position position="95"/>
    </location>
</feature>
<sequence length="165" mass="17824">MQRPAVAEQATRRAQSTSTIEIDCKGPCTPRISQDAFEAMTNILLVDDNDIQAMTRKAVLSRSGKQVMVANSAPVALEMLGDPGFSSQLSLVITDHIMPGMHGPEFVQNLRAVLPTVPVLVLSGLPDAMDAYEGLDIVFRLKPLAPEELIRLANELPQTAMGRTA</sequence>
<evidence type="ECO:0000256" key="2">
    <source>
        <dbReference type="PROSITE-ProRule" id="PRU00169"/>
    </source>
</evidence>
<keyword evidence="5" id="KW-1185">Reference proteome</keyword>
<evidence type="ECO:0000313" key="5">
    <source>
        <dbReference type="Proteomes" id="UP000002207"/>
    </source>
</evidence>
<accession>C1F386</accession>
<dbReference type="SMART" id="SM00448">
    <property type="entry name" value="REC"/>
    <property type="match status" value="1"/>
</dbReference>
<gene>
    <name evidence="4" type="ordered locus">ACP_2780</name>
</gene>
<dbReference type="KEGG" id="aca:ACP_2780"/>
<dbReference type="SUPFAM" id="SSF52172">
    <property type="entry name" value="CheY-like"/>
    <property type="match status" value="1"/>
</dbReference>
<dbReference type="InterPro" id="IPR050595">
    <property type="entry name" value="Bact_response_regulator"/>
</dbReference>
<dbReference type="Pfam" id="PF00072">
    <property type="entry name" value="Response_reg"/>
    <property type="match status" value="1"/>
</dbReference>
<dbReference type="Proteomes" id="UP000002207">
    <property type="component" value="Chromosome"/>
</dbReference>
<dbReference type="STRING" id="240015.ACP_2780"/>
<dbReference type="RefSeq" id="WP_015897839.1">
    <property type="nucleotide sequence ID" value="NC_012483.1"/>
</dbReference>
<keyword evidence="1 2" id="KW-0597">Phosphoprotein</keyword>
<dbReference type="AlphaFoldDB" id="C1F386"/>
<dbReference type="HOGENOM" id="CLU_000445_69_8_0"/>
<dbReference type="PROSITE" id="PS50110">
    <property type="entry name" value="RESPONSE_REGULATORY"/>
    <property type="match status" value="1"/>
</dbReference>
<proteinExistence type="predicted"/>
<evidence type="ECO:0000259" key="3">
    <source>
        <dbReference type="PROSITE" id="PS50110"/>
    </source>
</evidence>
<dbReference type="InterPro" id="IPR001789">
    <property type="entry name" value="Sig_transdc_resp-reg_receiver"/>
</dbReference>
<dbReference type="InParanoid" id="C1F386"/>
<evidence type="ECO:0000313" key="4">
    <source>
        <dbReference type="EMBL" id="ACO31608.1"/>
    </source>
</evidence>
<dbReference type="Gene3D" id="3.40.50.2300">
    <property type="match status" value="1"/>
</dbReference>
<feature type="domain" description="Response regulatory" evidence="3">
    <location>
        <begin position="42"/>
        <end position="157"/>
    </location>
</feature>
<dbReference type="InterPro" id="IPR011006">
    <property type="entry name" value="CheY-like_superfamily"/>
</dbReference>
<protein>
    <submittedName>
        <fullName evidence="4">Response regulator</fullName>
    </submittedName>
</protein>
<dbReference type="PANTHER" id="PTHR44591">
    <property type="entry name" value="STRESS RESPONSE REGULATOR PROTEIN 1"/>
    <property type="match status" value="1"/>
</dbReference>
<organism evidence="4 5">
    <name type="scientific">Acidobacterium capsulatum (strain ATCC 51196 / DSM 11244 / BCRC 80197 / JCM 7670 / NBRC 15755 / NCIMB 13165 / 161)</name>
    <dbReference type="NCBI Taxonomy" id="240015"/>
    <lineage>
        <taxon>Bacteria</taxon>
        <taxon>Pseudomonadati</taxon>
        <taxon>Acidobacteriota</taxon>
        <taxon>Terriglobia</taxon>
        <taxon>Terriglobales</taxon>
        <taxon>Acidobacteriaceae</taxon>
        <taxon>Acidobacterium</taxon>
    </lineage>
</organism>
<dbReference type="CDD" id="cd00156">
    <property type="entry name" value="REC"/>
    <property type="match status" value="1"/>
</dbReference>
<dbReference type="GO" id="GO:0000160">
    <property type="term" value="P:phosphorelay signal transduction system"/>
    <property type="evidence" value="ECO:0007669"/>
    <property type="project" value="InterPro"/>
</dbReference>
<evidence type="ECO:0000256" key="1">
    <source>
        <dbReference type="ARBA" id="ARBA00022553"/>
    </source>
</evidence>
<name>C1F386_ACIC5</name>
<dbReference type="eggNOG" id="COG0745">
    <property type="taxonomic scope" value="Bacteria"/>
</dbReference>
<reference evidence="4 5" key="1">
    <citation type="journal article" date="2009" name="Appl. Environ. Microbiol.">
        <title>Three genomes from the phylum Acidobacteria provide insight into the lifestyles of these microorganisms in soils.</title>
        <authorList>
            <person name="Ward N.L."/>
            <person name="Challacombe J.F."/>
            <person name="Janssen P.H."/>
            <person name="Henrissat B."/>
            <person name="Coutinho P.M."/>
            <person name="Wu M."/>
            <person name="Xie G."/>
            <person name="Haft D.H."/>
            <person name="Sait M."/>
            <person name="Badger J."/>
            <person name="Barabote R.D."/>
            <person name="Bradley B."/>
            <person name="Brettin T.S."/>
            <person name="Brinkac L.M."/>
            <person name="Bruce D."/>
            <person name="Creasy T."/>
            <person name="Daugherty S.C."/>
            <person name="Davidsen T.M."/>
            <person name="DeBoy R.T."/>
            <person name="Detter J.C."/>
            <person name="Dodson R.J."/>
            <person name="Durkin A.S."/>
            <person name="Ganapathy A."/>
            <person name="Gwinn-Giglio M."/>
            <person name="Han C.S."/>
            <person name="Khouri H."/>
            <person name="Kiss H."/>
            <person name="Kothari S.P."/>
            <person name="Madupu R."/>
            <person name="Nelson K.E."/>
            <person name="Nelson W.C."/>
            <person name="Paulsen I."/>
            <person name="Penn K."/>
            <person name="Ren Q."/>
            <person name="Rosovitz M.J."/>
            <person name="Selengut J.D."/>
            <person name="Shrivastava S."/>
            <person name="Sullivan S.A."/>
            <person name="Tapia R."/>
            <person name="Thompson L.S."/>
            <person name="Watkins K.L."/>
            <person name="Yang Q."/>
            <person name="Yu C."/>
            <person name="Zafar N."/>
            <person name="Zhou L."/>
            <person name="Kuske C.R."/>
        </authorList>
    </citation>
    <scope>NUCLEOTIDE SEQUENCE [LARGE SCALE GENOMIC DNA]</scope>
    <source>
        <strain evidence="5">ATCC 51196 / DSM 11244 / BCRC 80197 / JCM 7670 / NBRC 15755 / NCIMB 13165 / 161</strain>
    </source>
</reference>